<dbReference type="InterPro" id="IPR029058">
    <property type="entry name" value="AB_hydrolase_fold"/>
</dbReference>
<keyword evidence="2" id="KW-0238">DNA-binding</keyword>
<keyword evidence="8" id="KW-1185">Reference proteome</keyword>
<dbReference type="GO" id="GO:0016787">
    <property type="term" value="F:hydrolase activity"/>
    <property type="evidence" value="ECO:0007669"/>
    <property type="project" value="InterPro"/>
</dbReference>
<dbReference type="InterPro" id="IPR003441">
    <property type="entry name" value="NAC-dom"/>
</dbReference>
<dbReference type="EnsemblPlants" id="OGLUM11G02060.1">
    <property type="protein sequence ID" value="OGLUM11G02060.1"/>
    <property type="gene ID" value="OGLUM11G02060"/>
</dbReference>
<dbReference type="PANTHER" id="PTHR23024">
    <property type="entry name" value="ARYLACETAMIDE DEACETYLASE"/>
    <property type="match status" value="1"/>
</dbReference>
<dbReference type="GO" id="GO:0006355">
    <property type="term" value="P:regulation of DNA-templated transcription"/>
    <property type="evidence" value="ECO:0007669"/>
    <property type="project" value="InterPro"/>
</dbReference>
<proteinExistence type="predicted"/>
<dbReference type="HOGENOM" id="CLU_034041_0_0_1"/>
<evidence type="ECO:0000313" key="8">
    <source>
        <dbReference type="Proteomes" id="UP000026961"/>
    </source>
</evidence>
<dbReference type="InterPro" id="IPR036093">
    <property type="entry name" value="NAC_dom_sf"/>
</dbReference>
<reference evidence="7" key="1">
    <citation type="submission" date="2015-04" db="UniProtKB">
        <authorList>
            <consortium name="EnsemblPlants"/>
        </authorList>
    </citation>
    <scope>IDENTIFICATION</scope>
</reference>
<feature type="region of interest" description="Disordered" evidence="5">
    <location>
        <begin position="487"/>
        <end position="531"/>
    </location>
</feature>
<dbReference type="eggNOG" id="KOG1515">
    <property type="taxonomic scope" value="Eukaryota"/>
</dbReference>
<feature type="region of interest" description="Disordered" evidence="5">
    <location>
        <begin position="1"/>
        <end position="23"/>
    </location>
</feature>
<dbReference type="PROSITE" id="PS51005">
    <property type="entry name" value="NAC"/>
    <property type="match status" value="1"/>
</dbReference>
<dbReference type="InterPro" id="IPR013094">
    <property type="entry name" value="AB_hydrolase_3"/>
</dbReference>
<sequence length="531" mass="57690">MATLPQMAATKERQEAANPTTTTRTLVESVTNWIRVYSDGSVDRLGPPEAATFMVLVPPYDDPRDGVTVHDVATDHGVDVRLYLTTTAPARRRPVLVHFHGGGFCLSHAAWSLYHRFYARLAVDLDVAGIVSVVLPLAPEHRLPAAIDAGHAALLWLRDVASGGSDTIAHPAVERLCGAADFSRVFLIGDSAGGVLVHNVAARASEAGAEALDPIRLAGGVQLHPGFILPEKSPSELENPPTPFMTQETVDKFVVLALPGAQLPPMLVMVAEEDMLRDAQTEYGEAMARAGKAVETVVSRGRGIGHVFYLNWFAVESDPVAAARARELVDAQYVEKMLTLGFRFNPSAEDLITFYLPRLIAGKPTKDTEKFICRADVYGSEPSDLAGKFAPVPRCEKGGRLFFTSCKRHKGSSTRKERTAGDGTWVRQNSKGVKNKAGVKVGETQNFRFKKDGSYTDWLMEEHHCCRQQAVAGDEEPVICRMYVSPRAPPDSAARQESAAFVQQQPAPQVSDPPCDKKKRDDVAEEAPAAA</sequence>
<evidence type="ECO:0000256" key="2">
    <source>
        <dbReference type="ARBA" id="ARBA00023125"/>
    </source>
</evidence>
<dbReference type="AlphaFoldDB" id="A0A0E0BF21"/>
<evidence type="ECO:0000313" key="7">
    <source>
        <dbReference type="EnsemblPlants" id="OGLUM11G02060.1"/>
    </source>
</evidence>
<dbReference type="STRING" id="40148.A0A0E0BF21"/>
<name>A0A0E0BF21_9ORYZ</name>
<evidence type="ECO:0000256" key="1">
    <source>
        <dbReference type="ARBA" id="ARBA00023015"/>
    </source>
</evidence>
<keyword evidence="1" id="KW-0805">Transcription regulation</keyword>
<evidence type="ECO:0000259" key="6">
    <source>
        <dbReference type="PROSITE" id="PS51005"/>
    </source>
</evidence>
<dbReference type="Gramene" id="OGLUM11G02060.1">
    <property type="protein sequence ID" value="OGLUM11G02060.1"/>
    <property type="gene ID" value="OGLUM11G02060"/>
</dbReference>
<dbReference type="SUPFAM" id="SSF101941">
    <property type="entry name" value="NAC domain"/>
    <property type="match status" value="1"/>
</dbReference>
<feature type="compositionally biased region" description="Low complexity" evidence="5">
    <location>
        <begin position="499"/>
        <end position="510"/>
    </location>
</feature>
<dbReference type="Gene3D" id="3.40.50.1820">
    <property type="entry name" value="alpha/beta hydrolase"/>
    <property type="match status" value="1"/>
</dbReference>
<organism evidence="7">
    <name type="scientific">Oryza glumipatula</name>
    <dbReference type="NCBI Taxonomy" id="40148"/>
    <lineage>
        <taxon>Eukaryota</taxon>
        <taxon>Viridiplantae</taxon>
        <taxon>Streptophyta</taxon>
        <taxon>Embryophyta</taxon>
        <taxon>Tracheophyta</taxon>
        <taxon>Spermatophyta</taxon>
        <taxon>Magnoliopsida</taxon>
        <taxon>Liliopsida</taxon>
        <taxon>Poales</taxon>
        <taxon>Poaceae</taxon>
        <taxon>BOP clade</taxon>
        <taxon>Oryzoideae</taxon>
        <taxon>Oryzeae</taxon>
        <taxon>Oryzinae</taxon>
        <taxon>Oryza</taxon>
    </lineage>
</organism>
<protein>
    <recommendedName>
        <fullName evidence="6">NAC domain-containing protein</fullName>
    </recommendedName>
</protein>
<dbReference type="Pfam" id="PF02365">
    <property type="entry name" value="NAM"/>
    <property type="match status" value="1"/>
</dbReference>
<keyword evidence="3" id="KW-0804">Transcription</keyword>
<dbReference type="PANTHER" id="PTHR23024:SF397">
    <property type="entry name" value="PUTATIVE, EXPRESSED-RELATED"/>
    <property type="match status" value="1"/>
</dbReference>
<keyword evidence="4" id="KW-0539">Nucleus</keyword>
<evidence type="ECO:0000256" key="3">
    <source>
        <dbReference type="ARBA" id="ARBA00023163"/>
    </source>
</evidence>
<reference evidence="7" key="2">
    <citation type="submission" date="2018-05" db="EMBL/GenBank/DDBJ databases">
        <title>OgluRS3 (Oryza glumaepatula Reference Sequence Version 3).</title>
        <authorList>
            <person name="Zhang J."/>
            <person name="Kudrna D."/>
            <person name="Lee S."/>
            <person name="Talag J."/>
            <person name="Welchert J."/>
            <person name="Wing R.A."/>
        </authorList>
    </citation>
    <scope>NUCLEOTIDE SEQUENCE [LARGE SCALE GENOMIC DNA]</scope>
</reference>
<dbReference type="Pfam" id="PF07859">
    <property type="entry name" value="Abhydrolase_3"/>
    <property type="match status" value="1"/>
</dbReference>
<accession>A0A0E0BF21</accession>
<dbReference type="SUPFAM" id="SSF53474">
    <property type="entry name" value="alpha/beta-Hydrolases"/>
    <property type="match status" value="1"/>
</dbReference>
<dbReference type="GO" id="GO:0003677">
    <property type="term" value="F:DNA binding"/>
    <property type="evidence" value="ECO:0007669"/>
    <property type="project" value="UniProtKB-KW"/>
</dbReference>
<dbReference type="Proteomes" id="UP000026961">
    <property type="component" value="Chromosome 11"/>
</dbReference>
<feature type="domain" description="NAC" evidence="6">
    <location>
        <begin position="338"/>
        <end position="485"/>
    </location>
</feature>
<dbReference type="Gene3D" id="2.170.150.80">
    <property type="entry name" value="NAC domain"/>
    <property type="match status" value="1"/>
</dbReference>
<dbReference type="InterPro" id="IPR050466">
    <property type="entry name" value="Carboxylest/Gibb_receptor"/>
</dbReference>
<evidence type="ECO:0000256" key="5">
    <source>
        <dbReference type="SAM" id="MobiDB-lite"/>
    </source>
</evidence>
<evidence type="ECO:0000256" key="4">
    <source>
        <dbReference type="ARBA" id="ARBA00023242"/>
    </source>
</evidence>